<dbReference type="OrthoDB" id="8909466at2759"/>
<sequence>MDRCNQRLHEDCHNQLKKLITTAYHVAKTEQPFTQYPALLDLQAINGVDVGGKYKSKQACQRVKTELLDTVQESLRKRFKDVETPCESSR</sequence>
<gene>
    <name evidence="1" type="ORF">SKAU_G00424230</name>
</gene>
<comment type="caution">
    <text evidence="1">The sequence shown here is derived from an EMBL/GenBank/DDBJ whole genome shotgun (WGS) entry which is preliminary data.</text>
</comment>
<accession>A0A9Q1E5J8</accession>
<evidence type="ECO:0000313" key="2">
    <source>
        <dbReference type="Proteomes" id="UP001152622"/>
    </source>
</evidence>
<keyword evidence="2" id="KW-1185">Reference proteome</keyword>
<dbReference type="EMBL" id="JAINUF010000025">
    <property type="protein sequence ID" value="KAJ8332634.1"/>
    <property type="molecule type" value="Genomic_DNA"/>
</dbReference>
<dbReference type="PANTHER" id="PTHR46880:SF5">
    <property type="entry name" value="DUF4371 DOMAIN-CONTAINING PROTEIN"/>
    <property type="match status" value="1"/>
</dbReference>
<dbReference type="PANTHER" id="PTHR46880">
    <property type="entry name" value="RAS-ASSOCIATING DOMAIN-CONTAINING PROTEIN"/>
    <property type="match status" value="1"/>
</dbReference>
<reference evidence="1" key="1">
    <citation type="journal article" date="2023" name="Science">
        <title>Genome structures resolve the early diversification of teleost fishes.</title>
        <authorList>
            <person name="Parey E."/>
            <person name="Louis A."/>
            <person name="Montfort J."/>
            <person name="Bouchez O."/>
            <person name="Roques C."/>
            <person name="Iampietro C."/>
            <person name="Lluch J."/>
            <person name="Castinel A."/>
            <person name="Donnadieu C."/>
            <person name="Desvignes T."/>
            <person name="Floi Bucao C."/>
            <person name="Jouanno E."/>
            <person name="Wen M."/>
            <person name="Mejri S."/>
            <person name="Dirks R."/>
            <person name="Jansen H."/>
            <person name="Henkel C."/>
            <person name="Chen W.J."/>
            <person name="Zahm M."/>
            <person name="Cabau C."/>
            <person name="Klopp C."/>
            <person name="Thompson A.W."/>
            <person name="Robinson-Rechavi M."/>
            <person name="Braasch I."/>
            <person name="Lecointre G."/>
            <person name="Bobe J."/>
            <person name="Postlethwait J.H."/>
            <person name="Berthelot C."/>
            <person name="Roest Crollius H."/>
            <person name="Guiguen Y."/>
        </authorList>
    </citation>
    <scope>NUCLEOTIDE SEQUENCE</scope>
    <source>
        <strain evidence="1">WJC10195</strain>
    </source>
</reference>
<evidence type="ECO:0000313" key="1">
    <source>
        <dbReference type="EMBL" id="KAJ8332634.1"/>
    </source>
</evidence>
<dbReference type="AlphaFoldDB" id="A0A9Q1E5J8"/>
<name>A0A9Q1E5J8_SYNKA</name>
<protein>
    <submittedName>
        <fullName evidence="1">Uncharacterized protein</fullName>
    </submittedName>
</protein>
<organism evidence="1 2">
    <name type="scientific">Synaphobranchus kaupii</name>
    <name type="common">Kaup's arrowtooth eel</name>
    <dbReference type="NCBI Taxonomy" id="118154"/>
    <lineage>
        <taxon>Eukaryota</taxon>
        <taxon>Metazoa</taxon>
        <taxon>Chordata</taxon>
        <taxon>Craniata</taxon>
        <taxon>Vertebrata</taxon>
        <taxon>Euteleostomi</taxon>
        <taxon>Actinopterygii</taxon>
        <taxon>Neopterygii</taxon>
        <taxon>Teleostei</taxon>
        <taxon>Anguilliformes</taxon>
        <taxon>Synaphobranchidae</taxon>
        <taxon>Synaphobranchus</taxon>
    </lineage>
</organism>
<proteinExistence type="predicted"/>
<dbReference type="Proteomes" id="UP001152622">
    <property type="component" value="Unassembled WGS sequence"/>
</dbReference>